<evidence type="ECO:0000313" key="2">
    <source>
        <dbReference type="EMBL" id="SDB97866.1"/>
    </source>
</evidence>
<dbReference type="AlphaFoldDB" id="A0A1G6HWM3"/>
<feature type="transmembrane region" description="Helical" evidence="1">
    <location>
        <begin position="20"/>
        <end position="40"/>
    </location>
</feature>
<accession>A0A1G6HWM3</accession>
<dbReference type="NCBIfam" id="TIGR02867">
    <property type="entry name" value="spore_II_P"/>
    <property type="match status" value="1"/>
</dbReference>
<name>A0A1G6HWM3_9BACI</name>
<evidence type="ECO:0000313" key="3">
    <source>
        <dbReference type="Proteomes" id="UP000242949"/>
    </source>
</evidence>
<protein>
    <submittedName>
        <fullName evidence="2">Stage II sporulation protein P</fullName>
    </submittedName>
</protein>
<evidence type="ECO:0000256" key="1">
    <source>
        <dbReference type="SAM" id="Phobius"/>
    </source>
</evidence>
<keyword evidence="1" id="KW-0472">Membrane</keyword>
<dbReference type="RefSeq" id="WP_090794443.1">
    <property type="nucleotide sequence ID" value="NZ_FMYI01000003.1"/>
</dbReference>
<keyword evidence="1" id="KW-1133">Transmembrane helix</keyword>
<reference evidence="3" key="1">
    <citation type="submission" date="2016-09" db="EMBL/GenBank/DDBJ databases">
        <authorList>
            <person name="Varghese N."/>
            <person name="Submissions S."/>
        </authorList>
    </citation>
    <scope>NUCLEOTIDE SEQUENCE [LARGE SCALE GENOMIC DNA]</scope>
    <source>
        <strain evidence="3">S5</strain>
    </source>
</reference>
<keyword evidence="3" id="KW-1185">Reference proteome</keyword>
<gene>
    <name evidence="2" type="ORF">SAMN05421734_103233</name>
</gene>
<dbReference type="Pfam" id="PF07454">
    <property type="entry name" value="SpoIIP"/>
    <property type="match status" value="1"/>
</dbReference>
<dbReference type="STRING" id="1612202.SAMN05421734_103233"/>
<organism evidence="2 3">
    <name type="scientific">Pelagirhabdus alkalitolerans</name>
    <dbReference type="NCBI Taxonomy" id="1612202"/>
    <lineage>
        <taxon>Bacteria</taxon>
        <taxon>Bacillati</taxon>
        <taxon>Bacillota</taxon>
        <taxon>Bacilli</taxon>
        <taxon>Bacillales</taxon>
        <taxon>Bacillaceae</taxon>
        <taxon>Pelagirhabdus</taxon>
    </lineage>
</organism>
<sequence length="373" mass="42808">MRQTHYFKKYTIRIVKAMLLWTLITCILYLLVGLVVFQSFTERLPFPLLREFNEQIDQSIYLHMVSRTSSVFKAAPDESEVISTRPIQSLFTMNGGGTRTLFGNELPGFSSFNQQIIVAQSDTNYSNLPVELTPPMEIFESKKVDNEEKPRESETEITGDPNVFIYNTHTRESFLPHLDGITDPSHAFDVDVNVTLISQYLKDKFEKNGILTLVDETDFTDVLTENGWDYWRSYDASQPAVKEVINQYEAIQYVFDVHRDSRRREDTTITIDGEDHARIFFVIGSDFQGNETNIAIAKELHNRLEAFAPGISRGVVQMGGQGRNGVYNQDLLDNSLLIEFGGVDNTLEEMYRLADVFVEVFSEYFWHAEPVNQ</sequence>
<keyword evidence="1" id="KW-0812">Transmembrane</keyword>
<proteinExistence type="predicted"/>
<dbReference type="EMBL" id="FMYI01000003">
    <property type="protein sequence ID" value="SDB97866.1"/>
    <property type="molecule type" value="Genomic_DNA"/>
</dbReference>
<dbReference type="Proteomes" id="UP000242949">
    <property type="component" value="Unassembled WGS sequence"/>
</dbReference>
<dbReference type="InterPro" id="IPR010897">
    <property type="entry name" value="Spore_II_P"/>
</dbReference>
<dbReference type="OrthoDB" id="1633470at2"/>